<proteinExistence type="predicted"/>
<dbReference type="EMBL" id="CP021330">
    <property type="protein sequence ID" value="AVX04655.1"/>
    <property type="molecule type" value="Genomic_DNA"/>
</dbReference>
<reference evidence="4 5" key="1">
    <citation type="submission" date="2017-05" db="EMBL/GenBank/DDBJ databases">
        <title>Genome Analysis of Maritalea myrionectae HL2708#5.</title>
        <authorList>
            <consortium name="Cotde Inc.-PKNU"/>
            <person name="Jang D."/>
            <person name="Oh H.-M."/>
        </authorList>
    </citation>
    <scope>NUCLEOTIDE SEQUENCE [LARGE SCALE GENOMIC DNA]</scope>
    <source>
        <strain evidence="4 5">HL2708#5</strain>
    </source>
</reference>
<dbReference type="GO" id="GO:0000976">
    <property type="term" value="F:transcription cis-regulatory region binding"/>
    <property type="evidence" value="ECO:0007669"/>
    <property type="project" value="TreeGrafter"/>
</dbReference>
<sequence length="192" mass="21102">MKRENKDARMAEIEAAAYALLAKFGYENISMLKIAKAAKASNETLYNWYGDKKGLFAAMIRRNASATLSALDDSMLHQDVPEVVLKRASKTLLTMLMSTNAIALNKAAAGDATGELGQVLNEEGRRKVAPKFLPLIEHLNTARPAADTLEIYLSVLIGDWQIKRVIGVMTAPESTEIDARIERAIRVVQNLS</sequence>
<dbReference type="STRING" id="1122213.GCA_000423365_02434"/>
<gene>
    <name evidence="4" type="ORF">MXMO3_02134</name>
</gene>
<dbReference type="Gene3D" id="1.10.357.10">
    <property type="entry name" value="Tetracycline Repressor, domain 2"/>
    <property type="match status" value="1"/>
</dbReference>
<dbReference type="KEGG" id="mmyr:MXMO3_02134"/>
<protein>
    <recommendedName>
        <fullName evidence="3">HTH tetR-type domain-containing protein</fullName>
    </recommendedName>
</protein>
<dbReference type="GO" id="GO:0003700">
    <property type="term" value="F:DNA-binding transcription factor activity"/>
    <property type="evidence" value="ECO:0007669"/>
    <property type="project" value="TreeGrafter"/>
</dbReference>
<dbReference type="RefSeq" id="WP_117395838.1">
    <property type="nucleotide sequence ID" value="NZ_CP021330.1"/>
</dbReference>
<accession>A0A2R4MFD2</accession>
<organism evidence="4 5">
    <name type="scientific">Maritalea myrionectae</name>
    <dbReference type="NCBI Taxonomy" id="454601"/>
    <lineage>
        <taxon>Bacteria</taxon>
        <taxon>Pseudomonadati</taxon>
        <taxon>Pseudomonadota</taxon>
        <taxon>Alphaproteobacteria</taxon>
        <taxon>Hyphomicrobiales</taxon>
        <taxon>Devosiaceae</taxon>
        <taxon>Maritalea</taxon>
    </lineage>
</organism>
<dbReference type="InterPro" id="IPR001647">
    <property type="entry name" value="HTH_TetR"/>
</dbReference>
<dbReference type="PANTHER" id="PTHR30055">
    <property type="entry name" value="HTH-TYPE TRANSCRIPTIONAL REGULATOR RUTR"/>
    <property type="match status" value="1"/>
</dbReference>
<dbReference type="SUPFAM" id="SSF46689">
    <property type="entry name" value="Homeodomain-like"/>
    <property type="match status" value="1"/>
</dbReference>
<name>A0A2R4MFD2_9HYPH</name>
<keyword evidence="1 2" id="KW-0238">DNA-binding</keyword>
<evidence type="ECO:0000313" key="4">
    <source>
        <dbReference type="EMBL" id="AVX04655.1"/>
    </source>
</evidence>
<dbReference type="Proteomes" id="UP000258927">
    <property type="component" value="Chromosome"/>
</dbReference>
<dbReference type="Gene3D" id="1.10.10.60">
    <property type="entry name" value="Homeodomain-like"/>
    <property type="match status" value="1"/>
</dbReference>
<dbReference type="PROSITE" id="PS50977">
    <property type="entry name" value="HTH_TETR_2"/>
    <property type="match status" value="1"/>
</dbReference>
<dbReference type="InterPro" id="IPR009057">
    <property type="entry name" value="Homeodomain-like_sf"/>
</dbReference>
<feature type="DNA-binding region" description="H-T-H motif" evidence="2">
    <location>
        <begin position="30"/>
        <end position="49"/>
    </location>
</feature>
<dbReference type="InterPro" id="IPR050109">
    <property type="entry name" value="HTH-type_TetR-like_transc_reg"/>
</dbReference>
<evidence type="ECO:0000313" key="5">
    <source>
        <dbReference type="Proteomes" id="UP000258927"/>
    </source>
</evidence>
<keyword evidence="5" id="KW-1185">Reference proteome</keyword>
<dbReference type="PANTHER" id="PTHR30055:SF146">
    <property type="entry name" value="HTH-TYPE TRANSCRIPTIONAL DUAL REGULATOR CECR"/>
    <property type="match status" value="1"/>
</dbReference>
<feature type="domain" description="HTH tetR-type" evidence="3">
    <location>
        <begin position="7"/>
        <end position="67"/>
    </location>
</feature>
<evidence type="ECO:0000256" key="1">
    <source>
        <dbReference type="ARBA" id="ARBA00023125"/>
    </source>
</evidence>
<dbReference type="AlphaFoldDB" id="A0A2R4MFD2"/>
<dbReference type="Pfam" id="PF00440">
    <property type="entry name" value="TetR_N"/>
    <property type="match status" value="1"/>
</dbReference>
<evidence type="ECO:0000259" key="3">
    <source>
        <dbReference type="PROSITE" id="PS50977"/>
    </source>
</evidence>
<evidence type="ECO:0000256" key="2">
    <source>
        <dbReference type="PROSITE-ProRule" id="PRU00335"/>
    </source>
</evidence>